<sequence length="169" mass="19820">MSYLIDANIFIQAQQDYYCFDLCPGFWEFMGSKFMDGQLISIRNVFDELQKQDDEICTWSKGIMHCFQSVDDQETQMNFRAIANYVQQEYAPRHKNSLPHIQKFLSVADPWIIAKAKTTNATVVTHEVRDKNNGCKPKIPDICDYFNVKTIRTNELLRDFQVQFILSQQ</sequence>
<accession>A0A2X2BKL3</accession>
<dbReference type="OrthoDB" id="338425at2"/>
<dbReference type="RefSeq" id="WP_004247474.1">
    <property type="nucleotide sequence ID" value="NZ_CAXOJZ010000021.1"/>
</dbReference>
<dbReference type="Proteomes" id="UP000251485">
    <property type="component" value="Unassembled WGS sequence"/>
</dbReference>
<dbReference type="Pfam" id="PF14367">
    <property type="entry name" value="DUF4411"/>
    <property type="match status" value="1"/>
</dbReference>
<reference evidence="1 2" key="1">
    <citation type="submission" date="2018-06" db="EMBL/GenBank/DDBJ databases">
        <authorList>
            <consortium name="Pathogen Informatics"/>
            <person name="Doyle S."/>
        </authorList>
    </citation>
    <scope>NUCLEOTIDE SEQUENCE [LARGE SCALE GENOMIC DNA]</scope>
    <source>
        <strain evidence="1 2">NCTC10975</strain>
    </source>
</reference>
<gene>
    <name evidence="1" type="ORF">NCTC10975_02560</name>
</gene>
<dbReference type="PIRSF" id="PIRSF008505">
    <property type="entry name" value="UCP008505"/>
    <property type="match status" value="1"/>
</dbReference>
<evidence type="ECO:0000313" key="1">
    <source>
        <dbReference type="EMBL" id="SPY96822.1"/>
    </source>
</evidence>
<dbReference type="EMBL" id="UAUE01000020">
    <property type="protein sequence ID" value="SPY96822.1"/>
    <property type="molecule type" value="Genomic_DNA"/>
</dbReference>
<name>A0A2X2BKL3_PROMI</name>
<organism evidence="1 2">
    <name type="scientific">Proteus mirabilis</name>
    <dbReference type="NCBI Taxonomy" id="584"/>
    <lineage>
        <taxon>Bacteria</taxon>
        <taxon>Pseudomonadati</taxon>
        <taxon>Pseudomonadota</taxon>
        <taxon>Gammaproteobacteria</taxon>
        <taxon>Enterobacterales</taxon>
        <taxon>Morganellaceae</taxon>
        <taxon>Proteus</taxon>
    </lineage>
</organism>
<proteinExistence type="predicted"/>
<dbReference type="InterPro" id="IPR029060">
    <property type="entry name" value="PIN-like_dom_sf"/>
</dbReference>
<dbReference type="AlphaFoldDB" id="A0A2X2BKL3"/>
<dbReference type="InterPro" id="IPR016541">
    <property type="entry name" value="UCP008505"/>
</dbReference>
<protein>
    <submittedName>
        <fullName evidence="1">Uncharacterized protein</fullName>
    </submittedName>
</protein>
<dbReference type="SUPFAM" id="SSF88723">
    <property type="entry name" value="PIN domain-like"/>
    <property type="match status" value="1"/>
</dbReference>
<evidence type="ECO:0000313" key="2">
    <source>
        <dbReference type="Proteomes" id="UP000251485"/>
    </source>
</evidence>